<dbReference type="InterPro" id="IPR003602">
    <property type="entry name" value="Topo_IA_DNA-bd_dom"/>
</dbReference>
<dbReference type="Proteomes" id="UP000214720">
    <property type="component" value="Unassembled WGS sequence"/>
</dbReference>
<dbReference type="Gene3D" id="1.10.460.10">
    <property type="entry name" value="Topoisomerase I, domain 2"/>
    <property type="match status" value="1"/>
</dbReference>
<keyword evidence="5" id="KW-0238">DNA-binding</keyword>
<dbReference type="SUPFAM" id="SSF56712">
    <property type="entry name" value="Prokaryotic type I DNA topoisomerase"/>
    <property type="match status" value="1"/>
</dbReference>
<dbReference type="GO" id="GO:0006281">
    <property type="term" value="P:DNA repair"/>
    <property type="evidence" value="ECO:0007669"/>
    <property type="project" value="TreeGrafter"/>
</dbReference>
<evidence type="ECO:0000256" key="9">
    <source>
        <dbReference type="ARBA" id="ARBA00032235"/>
    </source>
</evidence>
<feature type="domain" description="Topo IA-type catalytic" evidence="12">
    <location>
        <begin position="158"/>
        <end position="620"/>
    </location>
</feature>
<name>A0A226WMB5_CABSO</name>
<gene>
    <name evidence="13" type="ORF">BSU04_45595</name>
</gene>
<dbReference type="InterPro" id="IPR013497">
    <property type="entry name" value="Topo_IA_cen"/>
</dbReference>
<proteinExistence type="inferred from homology"/>
<comment type="catalytic activity">
    <reaction evidence="1">
        <text>ATP-independent breakage of single-stranded DNA, followed by passage and rejoining.</text>
        <dbReference type="EC" id="5.6.2.1"/>
    </reaction>
</comment>
<dbReference type="PANTHER" id="PTHR11390">
    <property type="entry name" value="PROKARYOTIC DNA TOPOISOMERASE"/>
    <property type="match status" value="1"/>
</dbReference>
<keyword evidence="4" id="KW-0799">Topoisomerase</keyword>
<keyword evidence="6 13" id="KW-0413">Isomerase</keyword>
<dbReference type="InterPro" id="IPR013825">
    <property type="entry name" value="Topo_IA_cen_sub2"/>
</dbReference>
<dbReference type="AlphaFoldDB" id="A0A226WMB5"/>
<evidence type="ECO:0000259" key="12">
    <source>
        <dbReference type="PROSITE" id="PS52039"/>
    </source>
</evidence>
<dbReference type="PROSITE" id="PS50880">
    <property type="entry name" value="TOPRIM"/>
    <property type="match status" value="1"/>
</dbReference>
<dbReference type="Pfam" id="PF01751">
    <property type="entry name" value="Toprim"/>
    <property type="match status" value="1"/>
</dbReference>
<accession>A0A226WMB5</accession>
<evidence type="ECO:0000256" key="2">
    <source>
        <dbReference type="ARBA" id="ARBA00009446"/>
    </source>
</evidence>
<dbReference type="GO" id="GO:0006265">
    <property type="term" value="P:DNA topological change"/>
    <property type="evidence" value="ECO:0007669"/>
    <property type="project" value="InterPro"/>
</dbReference>
<organism evidence="13 14">
    <name type="scientific">Caballeronia sordidicola</name>
    <name type="common">Burkholderia sordidicola</name>
    <dbReference type="NCBI Taxonomy" id="196367"/>
    <lineage>
        <taxon>Bacteria</taxon>
        <taxon>Pseudomonadati</taxon>
        <taxon>Pseudomonadota</taxon>
        <taxon>Betaproteobacteria</taxon>
        <taxon>Burkholderiales</taxon>
        <taxon>Burkholderiaceae</taxon>
        <taxon>Caballeronia</taxon>
    </lineage>
</organism>
<dbReference type="Gene3D" id="3.40.50.140">
    <property type="match status" value="1"/>
</dbReference>
<evidence type="ECO:0000256" key="5">
    <source>
        <dbReference type="ARBA" id="ARBA00023125"/>
    </source>
</evidence>
<dbReference type="InterPro" id="IPR013824">
    <property type="entry name" value="Topo_IA_cen_sub1"/>
</dbReference>
<dbReference type="PROSITE" id="PS52039">
    <property type="entry name" value="TOPO_IA_2"/>
    <property type="match status" value="1"/>
</dbReference>
<evidence type="ECO:0000256" key="8">
    <source>
        <dbReference type="ARBA" id="ARBA00031985"/>
    </source>
</evidence>
<comment type="caution">
    <text evidence="13">The sequence shown here is derived from an EMBL/GenBank/DDBJ whole genome shotgun (WGS) entry which is preliminary data.</text>
</comment>
<protein>
    <recommendedName>
        <fullName evidence="3">DNA topoisomerase</fullName>
        <ecNumber evidence="3">5.6.2.1</ecNumber>
    </recommendedName>
    <alternativeName>
        <fullName evidence="10">Omega-protein</fullName>
    </alternativeName>
    <alternativeName>
        <fullName evidence="9">Relaxing enzyme</fullName>
    </alternativeName>
    <alternativeName>
        <fullName evidence="7">Swivelase</fullName>
    </alternativeName>
    <alternativeName>
        <fullName evidence="8">Untwisting enzyme</fullName>
    </alternativeName>
</protein>
<evidence type="ECO:0000256" key="10">
    <source>
        <dbReference type="ARBA" id="ARBA00032877"/>
    </source>
</evidence>
<dbReference type="PROSITE" id="PS00396">
    <property type="entry name" value="TOPO_IA_1"/>
    <property type="match status" value="1"/>
</dbReference>
<evidence type="ECO:0000259" key="11">
    <source>
        <dbReference type="PROSITE" id="PS50880"/>
    </source>
</evidence>
<evidence type="ECO:0000313" key="14">
    <source>
        <dbReference type="Proteomes" id="UP000214720"/>
    </source>
</evidence>
<dbReference type="EMBL" id="MTHB01000299">
    <property type="protein sequence ID" value="OXC71728.1"/>
    <property type="molecule type" value="Genomic_DNA"/>
</dbReference>
<evidence type="ECO:0000256" key="4">
    <source>
        <dbReference type="ARBA" id="ARBA00023029"/>
    </source>
</evidence>
<dbReference type="InterPro" id="IPR013826">
    <property type="entry name" value="Topo_IA_cen_sub3"/>
</dbReference>
<dbReference type="InterPro" id="IPR023405">
    <property type="entry name" value="Topo_IA_core_domain"/>
</dbReference>
<evidence type="ECO:0000313" key="13">
    <source>
        <dbReference type="EMBL" id="OXC71728.1"/>
    </source>
</evidence>
<dbReference type="Gene3D" id="2.70.20.10">
    <property type="entry name" value="Topoisomerase I, domain 3"/>
    <property type="match status" value="1"/>
</dbReference>
<sequence length="700" mass="76265">MFVGEKSSLVQAVVAVLPGTPRRDGVVTYVGDDAFVPLAGHALEQAMPDEYLPDDVPRTKSGSKIWRYQDLPIVPTDWLMAPRGDLERNVRAVEKLLSEVDQVVHLGDPDEEGQLLVDEVLIYLGNTKPVLRLLVNDYNTAKVRQALDSMRSNEEPQFRAWFLWALARSRYDWLFGLNLTRAATLRARELGFDGVLTVGSVQTPTLMIVYGRDRAIETFKPAAYFTIAAKVQHANGVFVANWKAGEDQAGLDDAGRLIDEPMARALVTRLQNQPAEVCAYDKSPKREAPPLPLSLNELTVAACGKFGYTGDEVLAAAQVLYERYKVTSYPRTENRYLSEAQHEEAPSVLSAVSQNVPGLGSLIGRADTTRKSAAFNDTKMDGQAHHGIVPTVCVTDLSALTEIERNVYDLVVRSYLAQFFEHAVFMQTRIEVSCVGERLTANGKTPVSAGWREVYAPHEDAAPQTPVDGETDDGRQTLPDMAQGDASMCTACATTSRSTKPPARFDEASLLTAMIDLHKFTTDPAAKARLKEGKGIGTSATRAGIIKDLRERGFLEIAKGTKNKLTSSASGRGLLNALPAPVKDPTMAGMFKIALDAVAGGQISYDQFVERNVAFITKVIAGLRTSSMDLPMAPAPACPKCALGHLRRIAGNDGHFWGCSNFKADPKCSASYPDRDGAPDFAPKLKPKSKGFRFKKVGAM</sequence>
<dbReference type="PANTHER" id="PTHR11390:SF21">
    <property type="entry name" value="DNA TOPOISOMERASE 3-ALPHA"/>
    <property type="match status" value="1"/>
</dbReference>
<dbReference type="InterPro" id="IPR023406">
    <property type="entry name" value="Topo_IA_AS"/>
</dbReference>
<dbReference type="Pfam" id="PF01131">
    <property type="entry name" value="Topoisom_bac"/>
    <property type="match status" value="1"/>
</dbReference>
<reference evidence="14" key="1">
    <citation type="submission" date="2017-01" db="EMBL/GenBank/DDBJ databases">
        <title>Genome Analysis of Deinococcus marmoris KOPRI26562.</title>
        <authorList>
            <person name="Kim J.H."/>
            <person name="Oh H.-M."/>
        </authorList>
    </citation>
    <scope>NUCLEOTIDE SEQUENCE [LARGE SCALE GENOMIC DNA]</scope>
    <source>
        <strain evidence="14">PAMC 26633</strain>
    </source>
</reference>
<dbReference type="InterPro" id="IPR003601">
    <property type="entry name" value="Topo_IA_2"/>
</dbReference>
<feature type="domain" description="Toprim" evidence="11">
    <location>
        <begin position="1"/>
        <end position="139"/>
    </location>
</feature>
<evidence type="ECO:0000256" key="7">
    <source>
        <dbReference type="ARBA" id="ARBA00030003"/>
    </source>
</evidence>
<dbReference type="InterPro" id="IPR000380">
    <property type="entry name" value="Topo_IA"/>
</dbReference>
<dbReference type="Gene3D" id="1.10.290.10">
    <property type="entry name" value="Topoisomerase I, domain 4"/>
    <property type="match status" value="1"/>
</dbReference>
<dbReference type="GO" id="GO:0003677">
    <property type="term" value="F:DNA binding"/>
    <property type="evidence" value="ECO:0007669"/>
    <property type="project" value="UniProtKB-KW"/>
</dbReference>
<dbReference type="SMART" id="SM00437">
    <property type="entry name" value="TOP1Ac"/>
    <property type="match status" value="1"/>
</dbReference>
<evidence type="ECO:0000256" key="3">
    <source>
        <dbReference type="ARBA" id="ARBA00012891"/>
    </source>
</evidence>
<dbReference type="InterPro" id="IPR006171">
    <property type="entry name" value="TOPRIM_dom"/>
</dbReference>
<evidence type="ECO:0000256" key="6">
    <source>
        <dbReference type="ARBA" id="ARBA00023235"/>
    </source>
</evidence>
<dbReference type="PRINTS" id="PR00417">
    <property type="entry name" value="PRTPISMRASEI"/>
</dbReference>
<comment type="similarity">
    <text evidence="2">Belongs to the type IA topoisomerase family.</text>
</comment>
<dbReference type="GO" id="GO:0006310">
    <property type="term" value="P:DNA recombination"/>
    <property type="evidence" value="ECO:0007669"/>
    <property type="project" value="TreeGrafter"/>
</dbReference>
<dbReference type="GO" id="GO:0003917">
    <property type="term" value="F:DNA topoisomerase type I (single strand cut, ATP-independent) activity"/>
    <property type="evidence" value="ECO:0007669"/>
    <property type="project" value="UniProtKB-EC"/>
</dbReference>
<evidence type="ECO:0000256" key="1">
    <source>
        <dbReference type="ARBA" id="ARBA00000213"/>
    </source>
</evidence>
<dbReference type="GO" id="GO:0043597">
    <property type="term" value="C:cytoplasmic replication fork"/>
    <property type="evidence" value="ECO:0007669"/>
    <property type="project" value="TreeGrafter"/>
</dbReference>
<dbReference type="EC" id="5.6.2.1" evidence="3"/>
<dbReference type="SMART" id="SM00436">
    <property type="entry name" value="TOP1Bc"/>
    <property type="match status" value="1"/>
</dbReference>